<evidence type="ECO:0000256" key="2">
    <source>
        <dbReference type="ARBA" id="ARBA00022737"/>
    </source>
</evidence>
<dbReference type="InterPro" id="IPR036322">
    <property type="entry name" value="WD40_repeat_dom_sf"/>
</dbReference>
<dbReference type="PROSITE" id="PS50294">
    <property type="entry name" value="WD_REPEATS_REGION"/>
    <property type="match status" value="1"/>
</dbReference>
<feature type="repeat" description="WD" evidence="3">
    <location>
        <begin position="236"/>
        <end position="262"/>
    </location>
</feature>
<sequence>MVLLHSEQVFPPAPNWYNAHVAVWLAEIPTVSIAQLDDSQQQDRYPPCMVYAARSLLVFLNTETWSVWTFLKGKEGVRINATAGLVDESRGHYWLGTGGADGKVQVWDYPQRRVVGTHGHHGSEVTALAITSRSALLVSGDKAGRVVVYDPVTQHHCTASFHKSTVYVIRTVCDATWDYDLVAIGHQNGGITIAKVSKDSAGKSQVTCSYRLEDHTDEIHDLLWILPASNGEGVGSGRRLVSSSRDKTLRLWDVSEEQVLQQIKLPRAKQFYTDHQKGRVWIALAPYLSSSPHTILVTSYMGEILTWDFLHNQFSTKKRFAQGPTRTVFGLLVNQDRSELYSVSMDRSLIKFNINTGKVLCKAGSLGGHVYSVRVPAQEPTRLTIACGDGSIRLWDCSSPGNSLDSVQLWRGIKGKVTSVAHHPVSDHLIAYGNDRGLVCLFDISKDSSLTFKTYHKGTVYSLVWCPRDPLLAAKLPDHYSKRLRIADDSPTEQGYWLIGCGADGTLRLFDPDRLKEPSFDLCEALYKSSSTLQELHRTKSSLACEVAIDHPTQPTLLAVGNTDGSVELYRWPNLDLVTVYHCHRGWISRIQFKPLPLGSHSSPTLAIAASDGTVTIHDLSVISTEATDVSQDAAIVPRTTPLLSFRGHSREVSDLCWHPDPASPWMATSSFDGSAIVWDSTTGKILGRFDDHYGRCLCISWDLLDSDILITGSDDQTVRRWRLSANPAVEKPPKSPQGSKSPGSGVPMDTEKQQGATRTTGTEQPRTVETKGTGAIPALSHPPPSGSTAPTPPAKKRRKNKQTNLFPELTQRMLATSREVQHKLCWKLAEQAIARRNHSKDNSTMNTNLGPTRDILAGPSEDSTETTHPSLADLLFGEVDDVYSLVSQEASCHYTRASTASIPLSSMLDVWHGQILTALLKALSQETTADIPGAFQLLFLAVSPAAGRDVWRQGMLTMASQYNTLGETNLAALFYLAIDQPQKAVAVYQQAEKFREALILARLRLGHDTDLIRSLWAAWADQLLLKDYCEQAAQCFLYLGDMSSALGALSRRHDLVSLKLTTDIAVLAEDSSVPQRLLRYAEETLCRGKTNLTWEHLCQYSVVYHTHWVKQAKLRHAQASTPVPDQSYFMWFFNLWLTAVEGLIHEYQSNPQSPEDAEGNLLSHRLQQIESWTTTVVSTGTSSDPKLIPQTLYTLTYQVLEELRDSVLRRLISRVHFLSAMEVTEFQLRDVLAWAEQIKYQYLTPQAPAERLAAYYITRALLCLACNLSRVDMLMNIVPICSVPSDLAEVGWWCDLWPSDEMNRSSGDLEDASMKSALDELVALQQTPPSTEVMKAGLRCWLPWWMTLLSRAIRQLPLCRNELYTPPLDETEDSRVAVENSSIFTVLRRHWQLLLDQYHSQLVRTPNQLSQDVISSEEVNSASTMNSTNNTLTTFDSLFVTLGCLVRDAAEESV</sequence>
<keyword evidence="2" id="KW-0677">Repeat</keyword>
<dbReference type="SMART" id="SM00320">
    <property type="entry name" value="WD40"/>
    <property type="match status" value="11"/>
</dbReference>
<gene>
    <name evidence="6" type="ORF">IWQ62_001552</name>
</gene>
<dbReference type="GO" id="GO:0005634">
    <property type="term" value="C:nucleus"/>
    <property type="evidence" value="ECO:0007669"/>
    <property type="project" value="TreeGrafter"/>
</dbReference>
<feature type="compositionally biased region" description="Low complexity" evidence="4">
    <location>
        <begin position="737"/>
        <end position="746"/>
    </location>
</feature>
<dbReference type="InterPro" id="IPR020472">
    <property type="entry name" value="WD40_PAC1"/>
</dbReference>
<dbReference type="EMBL" id="JANBPY010000258">
    <property type="protein sequence ID" value="KAJ1967930.1"/>
    <property type="molecule type" value="Genomic_DNA"/>
</dbReference>
<evidence type="ECO:0000259" key="5">
    <source>
        <dbReference type="Pfam" id="PF23774"/>
    </source>
</evidence>
<dbReference type="Gene3D" id="2.130.10.10">
    <property type="entry name" value="YVTN repeat-like/Quinoprotein amine dehydrogenase"/>
    <property type="match status" value="2"/>
</dbReference>
<protein>
    <recommendedName>
        <fullName evidence="5">Gem-associated protein 5 TPR domain-containing protein</fullName>
    </recommendedName>
</protein>
<dbReference type="Pfam" id="PF00400">
    <property type="entry name" value="WD40"/>
    <property type="match status" value="5"/>
</dbReference>
<dbReference type="OrthoDB" id="7326421at2759"/>
<proteinExistence type="predicted"/>
<dbReference type="InterPro" id="IPR052640">
    <property type="entry name" value="Gemin-5"/>
</dbReference>
<dbReference type="Pfam" id="PF23774">
    <property type="entry name" value="TPR_GEMI5"/>
    <property type="match status" value="1"/>
</dbReference>
<dbReference type="GO" id="GO:0032797">
    <property type="term" value="C:SMN complex"/>
    <property type="evidence" value="ECO:0007669"/>
    <property type="project" value="TreeGrafter"/>
</dbReference>
<evidence type="ECO:0000256" key="3">
    <source>
        <dbReference type="PROSITE-ProRule" id="PRU00221"/>
    </source>
</evidence>
<name>A0A9W8AUS2_9FUNG</name>
<dbReference type="PROSITE" id="PS00678">
    <property type="entry name" value="WD_REPEATS_1"/>
    <property type="match status" value="2"/>
</dbReference>
<dbReference type="PANTHER" id="PTHR46362">
    <property type="entry name" value="GEM-ASSOCIATED PROTEIN 5"/>
    <property type="match status" value="1"/>
</dbReference>
<dbReference type="InterPro" id="IPR001680">
    <property type="entry name" value="WD40_rpt"/>
</dbReference>
<evidence type="ECO:0000256" key="1">
    <source>
        <dbReference type="ARBA" id="ARBA00022574"/>
    </source>
</evidence>
<feature type="domain" description="Gem-associated protein 5 TPR" evidence="5">
    <location>
        <begin position="876"/>
        <end position="1086"/>
    </location>
</feature>
<dbReference type="PRINTS" id="PR00320">
    <property type="entry name" value="GPROTEINBRPT"/>
</dbReference>
<keyword evidence="7" id="KW-1185">Reference proteome</keyword>
<dbReference type="InterPro" id="IPR056421">
    <property type="entry name" value="TPR_GEMI5"/>
</dbReference>
<evidence type="ECO:0000313" key="7">
    <source>
        <dbReference type="Proteomes" id="UP001150925"/>
    </source>
</evidence>
<dbReference type="Proteomes" id="UP001150925">
    <property type="component" value="Unassembled WGS sequence"/>
</dbReference>
<feature type="repeat" description="WD" evidence="3">
    <location>
        <begin position="646"/>
        <end position="689"/>
    </location>
</feature>
<dbReference type="PROSITE" id="PS50082">
    <property type="entry name" value="WD_REPEATS_2"/>
    <property type="match status" value="3"/>
</dbReference>
<feature type="compositionally biased region" description="Polar residues" evidence="4">
    <location>
        <begin position="754"/>
        <end position="768"/>
    </location>
</feature>
<organism evidence="6 7">
    <name type="scientific">Dispira parvispora</name>
    <dbReference type="NCBI Taxonomy" id="1520584"/>
    <lineage>
        <taxon>Eukaryota</taxon>
        <taxon>Fungi</taxon>
        <taxon>Fungi incertae sedis</taxon>
        <taxon>Zoopagomycota</taxon>
        <taxon>Kickxellomycotina</taxon>
        <taxon>Dimargaritomycetes</taxon>
        <taxon>Dimargaritales</taxon>
        <taxon>Dimargaritaceae</taxon>
        <taxon>Dispira</taxon>
    </lineage>
</organism>
<comment type="caution">
    <text evidence="6">The sequence shown here is derived from an EMBL/GenBank/DDBJ whole genome shotgun (WGS) entry which is preliminary data.</text>
</comment>
<evidence type="ECO:0000313" key="6">
    <source>
        <dbReference type="EMBL" id="KAJ1967930.1"/>
    </source>
</evidence>
<feature type="compositionally biased region" description="Pro residues" evidence="4">
    <location>
        <begin position="781"/>
        <end position="794"/>
    </location>
</feature>
<dbReference type="InterPro" id="IPR015943">
    <property type="entry name" value="WD40/YVTN_repeat-like_dom_sf"/>
</dbReference>
<dbReference type="SUPFAM" id="SSF50978">
    <property type="entry name" value="WD40 repeat-like"/>
    <property type="match status" value="2"/>
</dbReference>
<dbReference type="InterPro" id="IPR019775">
    <property type="entry name" value="WD40_repeat_CS"/>
</dbReference>
<evidence type="ECO:0000256" key="4">
    <source>
        <dbReference type="SAM" id="MobiDB-lite"/>
    </source>
</evidence>
<keyword evidence="1 3" id="KW-0853">WD repeat</keyword>
<feature type="region of interest" description="Disordered" evidence="4">
    <location>
        <begin position="725"/>
        <end position="807"/>
    </location>
</feature>
<dbReference type="GO" id="GO:0003730">
    <property type="term" value="F:mRNA 3'-UTR binding"/>
    <property type="evidence" value="ECO:0007669"/>
    <property type="project" value="TreeGrafter"/>
</dbReference>
<feature type="repeat" description="WD" evidence="3">
    <location>
        <begin position="690"/>
        <end position="732"/>
    </location>
</feature>
<dbReference type="PANTHER" id="PTHR46362:SF1">
    <property type="entry name" value="GEM-ASSOCIATED PROTEIN 5"/>
    <property type="match status" value="1"/>
</dbReference>
<dbReference type="GO" id="GO:0000387">
    <property type="term" value="P:spliceosomal snRNP assembly"/>
    <property type="evidence" value="ECO:0007669"/>
    <property type="project" value="TreeGrafter"/>
</dbReference>
<accession>A0A9W8AUS2</accession>
<reference evidence="6" key="1">
    <citation type="submission" date="2022-07" db="EMBL/GenBank/DDBJ databases">
        <title>Phylogenomic reconstructions and comparative analyses of Kickxellomycotina fungi.</title>
        <authorList>
            <person name="Reynolds N.K."/>
            <person name="Stajich J.E."/>
            <person name="Barry K."/>
            <person name="Grigoriev I.V."/>
            <person name="Crous P."/>
            <person name="Smith M.E."/>
        </authorList>
    </citation>
    <scope>NUCLEOTIDE SEQUENCE</scope>
    <source>
        <strain evidence="6">RSA 1196</strain>
    </source>
</reference>